<gene>
    <name evidence="3" type="ORF">BCR33DRAFT_110541</name>
</gene>
<comment type="caution">
    <text evidence="3">The sequence shown here is derived from an EMBL/GenBank/DDBJ whole genome shotgun (WGS) entry which is preliminary data.</text>
</comment>
<evidence type="ECO:0000259" key="2">
    <source>
        <dbReference type="Pfam" id="PF13676"/>
    </source>
</evidence>
<dbReference type="InterPro" id="IPR000157">
    <property type="entry name" value="TIR_dom"/>
</dbReference>
<proteinExistence type="predicted"/>
<evidence type="ECO:0000313" key="3">
    <source>
        <dbReference type="EMBL" id="ORY46825.1"/>
    </source>
</evidence>
<name>A0A1Y2CKG4_9FUNG</name>
<dbReference type="Pfam" id="PF13676">
    <property type="entry name" value="TIR_2"/>
    <property type="match status" value="1"/>
</dbReference>
<dbReference type="GO" id="GO:0007165">
    <property type="term" value="P:signal transduction"/>
    <property type="evidence" value="ECO:0007669"/>
    <property type="project" value="InterPro"/>
</dbReference>
<dbReference type="EMBL" id="MCGO01000015">
    <property type="protein sequence ID" value="ORY46825.1"/>
    <property type="molecule type" value="Genomic_DNA"/>
</dbReference>
<protein>
    <recommendedName>
        <fullName evidence="2">TIR domain-containing protein</fullName>
    </recommendedName>
</protein>
<dbReference type="PANTHER" id="PTHR47508:SF1">
    <property type="entry name" value="NON-SPECIFIC SERINE_THREONINE PROTEIN KINASE"/>
    <property type="match status" value="1"/>
</dbReference>
<dbReference type="InterPro" id="IPR035897">
    <property type="entry name" value="Toll_tir_struct_dom_sf"/>
</dbReference>
<dbReference type="PANTHER" id="PTHR47508">
    <property type="entry name" value="SAM DOMAIN-CONTAINING PROTEIN-RELATED"/>
    <property type="match status" value="1"/>
</dbReference>
<feature type="region of interest" description="Disordered" evidence="1">
    <location>
        <begin position="1"/>
        <end position="21"/>
    </location>
</feature>
<accession>A0A1Y2CKG4</accession>
<dbReference type="OrthoDB" id="2101197at2759"/>
<evidence type="ECO:0000256" key="1">
    <source>
        <dbReference type="SAM" id="MobiDB-lite"/>
    </source>
</evidence>
<organism evidence="3 4">
    <name type="scientific">Rhizoclosmatium globosum</name>
    <dbReference type="NCBI Taxonomy" id="329046"/>
    <lineage>
        <taxon>Eukaryota</taxon>
        <taxon>Fungi</taxon>
        <taxon>Fungi incertae sedis</taxon>
        <taxon>Chytridiomycota</taxon>
        <taxon>Chytridiomycota incertae sedis</taxon>
        <taxon>Chytridiomycetes</taxon>
        <taxon>Chytridiales</taxon>
        <taxon>Chytriomycetaceae</taxon>
        <taxon>Rhizoclosmatium</taxon>
    </lineage>
</organism>
<sequence length="348" mass="39515">MGQKQSIVSPPTPSRSNPSLNKETANIAAEVLSPAQEPSWAHSFPLLVKVQSFADPLDIEAILINDRNSRGKELREKIQTSFNLEPSFKVIVFYRDTTAASLRRQMLTDRSLLSPILDQVKKPAEQPIFDYSDFAELTVYELGSSLPPVIIRVSDFTVKHIKEQIEDGIEGLRSTKYTISAAPSELEPRIVLTDSRVKEFCVKSFRLYLERVKEQTYLNSMSSYIQSSINETSSNAGSESERELNESGSKRILEEFDVMISYSWYTKEQVDDLCVALRTEFPGISIWLDREQMKTDIYDGMVHGLTKCKAVIVCLSKPYLESANCTREIRFAGDLKRPLIRKSSIYSR</sequence>
<reference evidence="3 4" key="1">
    <citation type="submission" date="2016-07" db="EMBL/GenBank/DDBJ databases">
        <title>Pervasive Adenine N6-methylation of Active Genes in Fungi.</title>
        <authorList>
            <consortium name="DOE Joint Genome Institute"/>
            <person name="Mondo S.J."/>
            <person name="Dannebaum R.O."/>
            <person name="Kuo R.C."/>
            <person name="Labutti K."/>
            <person name="Haridas S."/>
            <person name="Kuo A."/>
            <person name="Salamov A."/>
            <person name="Ahrendt S.R."/>
            <person name="Lipzen A."/>
            <person name="Sullivan W."/>
            <person name="Andreopoulos W.B."/>
            <person name="Clum A."/>
            <person name="Lindquist E."/>
            <person name="Daum C."/>
            <person name="Ramamoorthy G.K."/>
            <person name="Gryganskyi A."/>
            <person name="Culley D."/>
            <person name="Magnuson J.K."/>
            <person name="James T.Y."/>
            <person name="O'Malley M.A."/>
            <person name="Stajich J.E."/>
            <person name="Spatafora J.W."/>
            <person name="Visel A."/>
            <person name="Grigoriev I.V."/>
        </authorList>
    </citation>
    <scope>NUCLEOTIDE SEQUENCE [LARGE SCALE GENOMIC DNA]</scope>
    <source>
        <strain evidence="3 4">JEL800</strain>
    </source>
</reference>
<dbReference type="Gene3D" id="3.40.50.10140">
    <property type="entry name" value="Toll/interleukin-1 receptor homology (TIR) domain"/>
    <property type="match status" value="1"/>
</dbReference>
<evidence type="ECO:0000313" key="4">
    <source>
        <dbReference type="Proteomes" id="UP000193642"/>
    </source>
</evidence>
<dbReference type="AlphaFoldDB" id="A0A1Y2CKG4"/>
<dbReference type="Proteomes" id="UP000193642">
    <property type="component" value="Unassembled WGS sequence"/>
</dbReference>
<dbReference type="SUPFAM" id="SSF52200">
    <property type="entry name" value="Toll/Interleukin receptor TIR domain"/>
    <property type="match status" value="1"/>
</dbReference>
<keyword evidence="4" id="KW-1185">Reference proteome</keyword>
<feature type="domain" description="TIR" evidence="2">
    <location>
        <begin position="258"/>
        <end position="334"/>
    </location>
</feature>